<evidence type="ECO:0000313" key="1">
    <source>
        <dbReference type="EMBL" id="WGI36984.1"/>
    </source>
</evidence>
<dbReference type="Proteomes" id="UP001179842">
    <property type="component" value="Chromosome"/>
</dbReference>
<protein>
    <recommendedName>
        <fullName evidence="3">Viral A-type inclusion protein</fullName>
    </recommendedName>
</protein>
<accession>A0ABY8LUR4</accession>
<name>A0ABY8LUR4_9BACT</name>
<gene>
    <name evidence="1" type="ORF">QEG99_01720</name>
</gene>
<reference evidence="1" key="1">
    <citation type="submission" date="2023-04" db="EMBL/GenBank/DDBJ databases">
        <title>Completed genome of Mycoplasma lagogenitalium type strain 12MS.</title>
        <authorList>
            <person name="Spergser J."/>
        </authorList>
    </citation>
    <scope>NUCLEOTIDE SEQUENCE</scope>
    <source>
        <strain evidence="1">12MS</strain>
    </source>
</reference>
<organism evidence="1 2">
    <name type="scientific">Mesomycoplasma lagogenitalium</name>
    <dbReference type="NCBI Taxonomy" id="171286"/>
    <lineage>
        <taxon>Bacteria</taxon>
        <taxon>Bacillati</taxon>
        <taxon>Mycoplasmatota</taxon>
        <taxon>Mycoplasmoidales</taxon>
        <taxon>Metamycoplasmataceae</taxon>
        <taxon>Mesomycoplasma</taxon>
    </lineage>
</organism>
<evidence type="ECO:0000313" key="2">
    <source>
        <dbReference type="Proteomes" id="UP001179842"/>
    </source>
</evidence>
<proteinExistence type="predicted"/>
<evidence type="ECO:0008006" key="3">
    <source>
        <dbReference type="Google" id="ProtNLM"/>
    </source>
</evidence>
<dbReference type="EMBL" id="CP122979">
    <property type="protein sequence ID" value="WGI36984.1"/>
    <property type="molecule type" value="Genomic_DNA"/>
</dbReference>
<keyword evidence="2" id="KW-1185">Reference proteome</keyword>
<dbReference type="RefSeq" id="WP_280102287.1">
    <property type="nucleotide sequence ID" value="NZ_CP122979.1"/>
</dbReference>
<sequence>MKNNKTLVSLKEATKIIKQYEKHQCKIDFKDEKKCRIIMEGEKLKAQDTNEKKITLKSLYNLVLNMQNVLLDVQKQTNENSADIKEIKVVQAEHSKILQEHSQDIKEIKVIQAQHSQDIKEIKVVLAEHSRILQEHSQDIKEIKAVQAEHSQDIKEIKEDIKMLKSFHEDDIKKYKDKK</sequence>